<dbReference type="EMBL" id="BARS01029771">
    <property type="protein sequence ID" value="GAG08363.1"/>
    <property type="molecule type" value="Genomic_DNA"/>
</dbReference>
<keyword evidence="1" id="KW-0175">Coiled coil</keyword>
<accession>X0V778</accession>
<evidence type="ECO:0000313" key="3">
    <source>
        <dbReference type="EMBL" id="GAG08363.1"/>
    </source>
</evidence>
<reference evidence="3" key="1">
    <citation type="journal article" date="2014" name="Front. Microbiol.">
        <title>High frequency of phylogenetically diverse reductive dehalogenase-homologous genes in deep subseafloor sedimentary metagenomes.</title>
        <authorList>
            <person name="Kawai M."/>
            <person name="Futagami T."/>
            <person name="Toyoda A."/>
            <person name="Takaki Y."/>
            <person name="Nishi S."/>
            <person name="Hori S."/>
            <person name="Arai W."/>
            <person name="Tsubouchi T."/>
            <person name="Morono Y."/>
            <person name="Uchiyama I."/>
            <person name="Ito T."/>
            <person name="Fujiyama A."/>
            <person name="Inagaki F."/>
            <person name="Takami H."/>
        </authorList>
    </citation>
    <scope>NUCLEOTIDE SEQUENCE</scope>
    <source>
        <strain evidence="3">Expedition CK06-06</strain>
    </source>
</reference>
<proteinExistence type="predicted"/>
<feature type="region of interest" description="Disordered" evidence="2">
    <location>
        <begin position="234"/>
        <end position="263"/>
    </location>
</feature>
<feature type="coiled-coil region" evidence="1">
    <location>
        <begin position="4"/>
        <end position="61"/>
    </location>
</feature>
<organism evidence="3">
    <name type="scientific">marine sediment metagenome</name>
    <dbReference type="NCBI Taxonomy" id="412755"/>
    <lineage>
        <taxon>unclassified sequences</taxon>
        <taxon>metagenomes</taxon>
        <taxon>ecological metagenomes</taxon>
    </lineage>
</organism>
<feature type="non-terminal residue" evidence="3">
    <location>
        <position position="263"/>
    </location>
</feature>
<comment type="caution">
    <text evidence="3">The sequence shown here is derived from an EMBL/GenBank/DDBJ whole genome shotgun (WGS) entry which is preliminary data.</text>
</comment>
<evidence type="ECO:0000256" key="1">
    <source>
        <dbReference type="SAM" id="Coils"/>
    </source>
</evidence>
<name>X0V778_9ZZZZ</name>
<protein>
    <submittedName>
        <fullName evidence="3">Uncharacterized protein</fullName>
    </submittedName>
</protein>
<feature type="non-terminal residue" evidence="3">
    <location>
        <position position="1"/>
    </location>
</feature>
<evidence type="ECO:0000256" key="2">
    <source>
        <dbReference type="SAM" id="MobiDB-lite"/>
    </source>
</evidence>
<gene>
    <name evidence="3" type="ORF">S01H1_46490</name>
</gene>
<dbReference type="AlphaFoldDB" id="X0V778"/>
<sequence>RRVAEREAATLRSAERAREDARKRAAAKLAAAKAKVRAARKAKIKREAAAATRARDRQRADVAAAARAKIKREAAAAKRGRDVQLPIVKRQAAAKVTREIAAAGKVSDDFIVRETLKLARAKGTDDIRLATVRTRNENELKKGAGFQRAKAFITGSDLSKETKQDLIDLAIVTATFGTGVLVGKAIQKATPATKALIRNVRNALKAKPGAPKPVPVVTGQPAVAVARGRTVAIDPRTGRVVTVKEPPKPPTPPKRPPAVAERP</sequence>